<dbReference type="SUPFAM" id="SSF53474">
    <property type="entry name" value="alpha/beta-Hydrolases"/>
    <property type="match status" value="1"/>
</dbReference>
<organism evidence="4 5">
    <name type="scientific">Mumia zhuanghuii</name>
    <dbReference type="NCBI Taxonomy" id="2585211"/>
    <lineage>
        <taxon>Bacteria</taxon>
        <taxon>Bacillati</taxon>
        <taxon>Actinomycetota</taxon>
        <taxon>Actinomycetes</taxon>
        <taxon>Propionibacteriales</taxon>
        <taxon>Nocardioidaceae</taxon>
        <taxon>Mumia</taxon>
    </lineage>
</organism>
<dbReference type="EMBL" id="VDFR01000011">
    <property type="protein sequence ID" value="TNC50913.1"/>
    <property type="molecule type" value="Genomic_DNA"/>
</dbReference>
<evidence type="ECO:0000259" key="2">
    <source>
        <dbReference type="Pfam" id="PF00561"/>
    </source>
</evidence>
<evidence type="ECO:0000256" key="1">
    <source>
        <dbReference type="ARBA" id="ARBA00022801"/>
    </source>
</evidence>
<dbReference type="Pfam" id="PF00561">
    <property type="entry name" value="Abhydrolase_1"/>
    <property type="match status" value="1"/>
</dbReference>
<feature type="domain" description="AB hydrolase-1" evidence="2">
    <location>
        <begin position="31"/>
        <end position="275"/>
    </location>
</feature>
<dbReference type="PANTHER" id="PTHR42977">
    <property type="entry name" value="HYDROLASE-RELATED"/>
    <property type="match status" value="1"/>
</dbReference>
<evidence type="ECO:0000313" key="5">
    <source>
        <dbReference type="Proteomes" id="UP000306740"/>
    </source>
</evidence>
<dbReference type="Proteomes" id="UP000306740">
    <property type="component" value="Unassembled WGS sequence"/>
</dbReference>
<dbReference type="InterPro" id="IPR051340">
    <property type="entry name" value="Haloalkane_dehalogenase"/>
</dbReference>
<protein>
    <submittedName>
        <fullName evidence="4">Alpha/beta hydrolase</fullName>
    </submittedName>
</protein>
<dbReference type="EMBL" id="VDFR01000106">
    <property type="protein sequence ID" value="TNC41304.1"/>
    <property type="molecule type" value="Genomic_DNA"/>
</dbReference>
<dbReference type="PANTHER" id="PTHR42977:SF3">
    <property type="entry name" value="AB HYDROLASE-1 DOMAIN-CONTAINING PROTEIN"/>
    <property type="match status" value="1"/>
</dbReference>
<dbReference type="Gene3D" id="3.40.50.1820">
    <property type="entry name" value="alpha/beta hydrolase"/>
    <property type="match status" value="1"/>
</dbReference>
<accession>A0A5C4N0L7</accession>
<dbReference type="AlphaFoldDB" id="A0A5C4N0L7"/>
<evidence type="ECO:0000313" key="3">
    <source>
        <dbReference type="EMBL" id="TNC41304.1"/>
    </source>
</evidence>
<dbReference type="RefSeq" id="WP_139105211.1">
    <property type="nucleotide sequence ID" value="NZ_VDFR01000011.1"/>
</dbReference>
<gene>
    <name evidence="4" type="ORF">FHE65_02760</name>
    <name evidence="3" type="ORF">FHE65_22470</name>
</gene>
<dbReference type="InterPro" id="IPR000073">
    <property type="entry name" value="AB_hydrolase_1"/>
</dbReference>
<comment type="caution">
    <text evidence="4">The sequence shown here is derived from an EMBL/GenBank/DDBJ whole genome shotgun (WGS) entry which is preliminary data.</text>
</comment>
<sequence length="298" mass="34100">MRHAAKTRHRDREIDGLRVHYRESGEPSSTAVLLLHGFPSSSYSFREVLPVLGRHVYAVAPDLPGFGFSDAPTLEEYEYTFEHLSYVVEALLEDLGVARYVLYVTDFGTPVGYFMVTRHPERVLGLVVQNGNVHEAGLNAAWDAPRRFWADPSEENRAALPVWLTSEGTRDQYLAGLPAEVRELHPRESWHLDWERLSRPGNTAVQFQLFCDYRHHVARFPEIAAYHREHQPACLVLWGRHDTFYDVAEVLAYHQVMKTFEAHVYDAGHFLLETHGHEVAELLVTFAEDALDRAVVGR</sequence>
<dbReference type="OrthoDB" id="9801162at2"/>
<reference evidence="4 5" key="1">
    <citation type="submission" date="2019-05" db="EMBL/GenBank/DDBJ databases">
        <title>Mumia sp. nov., isolated from the intestinal contents of plateau pika (Ochotona curzoniae) in the Qinghai-Tibet plateau of China.</title>
        <authorList>
            <person name="Tian Z."/>
        </authorList>
    </citation>
    <scope>NUCLEOTIDE SEQUENCE [LARGE SCALE GENOMIC DNA]</scope>
    <source>
        <strain evidence="5">527</strain>
        <strain evidence="4">Z527</strain>
    </source>
</reference>
<proteinExistence type="predicted"/>
<dbReference type="GO" id="GO:0004301">
    <property type="term" value="F:epoxide hydrolase activity"/>
    <property type="evidence" value="ECO:0007669"/>
    <property type="project" value="TreeGrafter"/>
</dbReference>
<keyword evidence="1 4" id="KW-0378">Hydrolase</keyword>
<dbReference type="InterPro" id="IPR029058">
    <property type="entry name" value="AB_hydrolase_fold"/>
</dbReference>
<evidence type="ECO:0000313" key="4">
    <source>
        <dbReference type="EMBL" id="TNC50913.1"/>
    </source>
</evidence>
<name>A0A5C4N0L7_9ACTN</name>